<dbReference type="PANTHER" id="PTHR24206">
    <property type="entry name" value="OS06G0237300 PROTEIN"/>
    <property type="match status" value="1"/>
</dbReference>
<dbReference type="eggNOG" id="KOG1700">
    <property type="taxonomic scope" value="Eukaryota"/>
</dbReference>
<dbReference type="InParanoid" id="T1EK29"/>
<sequence length="68" mass="7888">PPASLCKLCNKRVYEMEKITADQLVFHKSCFKCTHCSRVLSLGNYSAIRGQYYCKPHFISLFKVKGHY</sequence>
<evidence type="ECO:0000256" key="4">
    <source>
        <dbReference type="PROSITE-ProRule" id="PRU00125"/>
    </source>
</evidence>
<reference evidence="7" key="3">
    <citation type="submission" date="2015-06" db="UniProtKB">
        <authorList>
            <consortium name="EnsemblMetazoa"/>
        </authorList>
    </citation>
    <scope>IDENTIFICATION</scope>
</reference>
<keyword evidence="2 4" id="KW-0862">Zinc</keyword>
<name>T1EK29_HELRO</name>
<dbReference type="EMBL" id="AMQM01008003">
    <property type="status" value="NOT_ANNOTATED_CDS"/>
    <property type="molecule type" value="Genomic_DNA"/>
</dbReference>
<reference evidence="8" key="1">
    <citation type="submission" date="2012-12" db="EMBL/GenBank/DDBJ databases">
        <authorList>
            <person name="Hellsten U."/>
            <person name="Grimwood J."/>
            <person name="Chapman J.A."/>
            <person name="Shapiro H."/>
            <person name="Aerts A."/>
            <person name="Otillar R.P."/>
            <person name="Terry A.Y."/>
            <person name="Boore J.L."/>
            <person name="Simakov O."/>
            <person name="Marletaz F."/>
            <person name="Cho S.-J."/>
            <person name="Edsinger-Gonzales E."/>
            <person name="Havlak P."/>
            <person name="Kuo D.-H."/>
            <person name="Larsson T."/>
            <person name="Lv J."/>
            <person name="Arendt D."/>
            <person name="Savage R."/>
            <person name="Osoegawa K."/>
            <person name="de Jong P."/>
            <person name="Lindberg D.R."/>
            <person name="Seaver E.C."/>
            <person name="Weisblat D.A."/>
            <person name="Putnam N.H."/>
            <person name="Grigoriev I.V."/>
            <person name="Rokhsar D.S."/>
        </authorList>
    </citation>
    <scope>NUCLEOTIDE SEQUENCE</scope>
</reference>
<dbReference type="RefSeq" id="XP_009030714.1">
    <property type="nucleotide sequence ID" value="XM_009032466.1"/>
</dbReference>
<evidence type="ECO:0000313" key="8">
    <source>
        <dbReference type="Proteomes" id="UP000015101"/>
    </source>
</evidence>
<dbReference type="EMBL" id="KB097710">
    <property type="protein sequence ID" value="ESN91193.1"/>
    <property type="molecule type" value="Genomic_DNA"/>
</dbReference>
<feature type="domain" description="LIM zinc-binding" evidence="5">
    <location>
        <begin position="4"/>
        <end position="64"/>
    </location>
</feature>
<dbReference type="PROSITE" id="PS50023">
    <property type="entry name" value="LIM_DOMAIN_2"/>
    <property type="match status" value="1"/>
</dbReference>
<dbReference type="SMART" id="SM00132">
    <property type="entry name" value="LIM"/>
    <property type="match status" value="1"/>
</dbReference>
<keyword evidence="3 4" id="KW-0440">LIM domain</keyword>
<dbReference type="GO" id="GO:0046872">
    <property type="term" value="F:metal ion binding"/>
    <property type="evidence" value="ECO:0007669"/>
    <property type="project" value="UniProtKB-KW"/>
</dbReference>
<dbReference type="AlphaFoldDB" id="T1EK29"/>
<evidence type="ECO:0000256" key="3">
    <source>
        <dbReference type="ARBA" id="ARBA00023038"/>
    </source>
</evidence>
<dbReference type="InterPro" id="IPR001781">
    <property type="entry name" value="Znf_LIM"/>
</dbReference>
<dbReference type="HOGENOM" id="CLU_026811_3_1_1"/>
<dbReference type="CDD" id="cd09358">
    <property type="entry name" value="LIM_Mical_like"/>
    <property type="match status" value="1"/>
</dbReference>
<proteinExistence type="predicted"/>
<organism evidence="7 8">
    <name type="scientific">Helobdella robusta</name>
    <name type="common">Californian leech</name>
    <dbReference type="NCBI Taxonomy" id="6412"/>
    <lineage>
        <taxon>Eukaryota</taxon>
        <taxon>Metazoa</taxon>
        <taxon>Spiralia</taxon>
        <taxon>Lophotrochozoa</taxon>
        <taxon>Annelida</taxon>
        <taxon>Clitellata</taxon>
        <taxon>Hirudinea</taxon>
        <taxon>Rhynchobdellida</taxon>
        <taxon>Glossiphoniidae</taxon>
        <taxon>Helobdella</taxon>
    </lineage>
</organism>
<dbReference type="OrthoDB" id="6129702at2759"/>
<dbReference type="Proteomes" id="UP000015101">
    <property type="component" value="Unassembled WGS sequence"/>
</dbReference>
<dbReference type="OMA" id="TFHINCF"/>
<protein>
    <recommendedName>
        <fullName evidence="5">LIM zinc-binding domain-containing protein</fullName>
    </recommendedName>
</protein>
<dbReference type="FunFam" id="2.10.110.10:FF:000002">
    <property type="entry name" value="LIM domain and actin-binding 1"/>
    <property type="match status" value="1"/>
</dbReference>
<evidence type="ECO:0000313" key="6">
    <source>
        <dbReference type="EMBL" id="ESN91193.1"/>
    </source>
</evidence>
<reference evidence="6 8" key="2">
    <citation type="journal article" date="2013" name="Nature">
        <title>Insights into bilaterian evolution from three spiralian genomes.</title>
        <authorList>
            <person name="Simakov O."/>
            <person name="Marletaz F."/>
            <person name="Cho S.J."/>
            <person name="Edsinger-Gonzales E."/>
            <person name="Havlak P."/>
            <person name="Hellsten U."/>
            <person name="Kuo D.H."/>
            <person name="Larsson T."/>
            <person name="Lv J."/>
            <person name="Arendt D."/>
            <person name="Savage R."/>
            <person name="Osoegawa K."/>
            <person name="de Jong P."/>
            <person name="Grimwood J."/>
            <person name="Chapman J.A."/>
            <person name="Shapiro H."/>
            <person name="Aerts A."/>
            <person name="Otillar R.P."/>
            <person name="Terry A.Y."/>
            <person name="Boore J.L."/>
            <person name="Grigoriev I.V."/>
            <person name="Lindberg D.R."/>
            <person name="Seaver E.C."/>
            <person name="Weisblat D.A."/>
            <person name="Putnam N.H."/>
            <person name="Rokhsar D.S."/>
        </authorList>
    </citation>
    <scope>NUCLEOTIDE SEQUENCE</scope>
</reference>
<keyword evidence="8" id="KW-1185">Reference proteome</keyword>
<accession>T1EK29</accession>
<evidence type="ECO:0000259" key="5">
    <source>
        <dbReference type="PROSITE" id="PS50023"/>
    </source>
</evidence>
<gene>
    <name evidence="7" type="primary">20196929</name>
    <name evidence="6" type="ORF">HELRODRAFT_147803</name>
</gene>
<dbReference type="EnsemblMetazoa" id="HelroT147803">
    <property type="protein sequence ID" value="HelroP147803"/>
    <property type="gene ID" value="HelroG147803"/>
</dbReference>
<evidence type="ECO:0000313" key="7">
    <source>
        <dbReference type="EnsemblMetazoa" id="HelroP147803"/>
    </source>
</evidence>
<evidence type="ECO:0000256" key="1">
    <source>
        <dbReference type="ARBA" id="ARBA00022723"/>
    </source>
</evidence>
<dbReference type="SUPFAM" id="SSF57716">
    <property type="entry name" value="Glucocorticoid receptor-like (DNA-binding domain)"/>
    <property type="match status" value="2"/>
</dbReference>
<keyword evidence="1 4" id="KW-0479">Metal-binding</keyword>
<dbReference type="GeneID" id="20196929"/>
<dbReference type="KEGG" id="hro:HELRODRAFT_147803"/>
<evidence type="ECO:0000256" key="2">
    <source>
        <dbReference type="ARBA" id="ARBA00022833"/>
    </source>
</evidence>
<dbReference type="Gene3D" id="2.10.110.10">
    <property type="entry name" value="Cysteine Rich Protein"/>
    <property type="match status" value="1"/>
</dbReference>
<dbReference type="PROSITE" id="PS00478">
    <property type="entry name" value="LIM_DOMAIN_1"/>
    <property type="match status" value="1"/>
</dbReference>
<dbReference type="CTD" id="20196929"/>
<dbReference type="Pfam" id="PF00412">
    <property type="entry name" value="LIM"/>
    <property type="match status" value="1"/>
</dbReference>